<dbReference type="AlphaFoldDB" id="A0A495W813"/>
<protein>
    <submittedName>
        <fullName evidence="1">Uncharacterized protein</fullName>
    </submittedName>
</protein>
<dbReference type="EMBL" id="RBXO01000001">
    <property type="protein sequence ID" value="RKT57816.1"/>
    <property type="molecule type" value="Genomic_DNA"/>
</dbReference>
<reference evidence="1 2" key="1">
    <citation type="submission" date="2018-10" db="EMBL/GenBank/DDBJ databases">
        <title>Sequencing the genomes of 1000 actinobacteria strains.</title>
        <authorList>
            <person name="Klenk H.-P."/>
        </authorList>
    </citation>
    <scope>NUCLEOTIDE SEQUENCE [LARGE SCALE GENOMIC DNA]</scope>
    <source>
        <strain evidence="1 2">DSM 43800</strain>
    </source>
</reference>
<accession>A0A495W813</accession>
<comment type="caution">
    <text evidence="1">The sequence shown here is derived from an EMBL/GenBank/DDBJ whole genome shotgun (WGS) entry which is preliminary data.</text>
</comment>
<evidence type="ECO:0000313" key="1">
    <source>
        <dbReference type="EMBL" id="RKT57816.1"/>
    </source>
</evidence>
<gene>
    <name evidence="1" type="ORF">C8E97_6544</name>
</gene>
<evidence type="ECO:0000313" key="2">
    <source>
        <dbReference type="Proteomes" id="UP000282084"/>
    </source>
</evidence>
<organism evidence="1 2">
    <name type="scientific">Saccharothrix australiensis</name>
    <dbReference type="NCBI Taxonomy" id="2072"/>
    <lineage>
        <taxon>Bacteria</taxon>
        <taxon>Bacillati</taxon>
        <taxon>Actinomycetota</taxon>
        <taxon>Actinomycetes</taxon>
        <taxon>Pseudonocardiales</taxon>
        <taxon>Pseudonocardiaceae</taxon>
        <taxon>Saccharothrix</taxon>
    </lineage>
</organism>
<dbReference type="RefSeq" id="WP_121010013.1">
    <property type="nucleotide sequence ID" value="NZ_RBXO01000001.1"/>
</dbReference>
<sequence length="174" mass="19096">MSETWFVLAVGAALLVGVVLGAVTRRSGWLRRTTRRAGDAAERGRLRDLLHATDDLEYGLNTVLDFGPLSSTELVSVDLPAKLDRIVRTGLVDRDTARDLRAHTERIAQHPYPEPRELLTAVREDDASAWLVLREAVGSGAAQHQAAARARACLDVIRDGLRRDLDVGRDLVIA</sequence>
<keyword evidence="2" id="KW-1185">Reference proteome</keyword>
<name>A0A495W813_9PSEU</name>
<dbReference type="OrthoDB" id="3700721at2"/>
<dbReference type="Proteomes" id="UP000282084">
    <property type="component" value="Unassembled WGS sequence"/>
</dbReference>
<proteinExistence type="predicted"/>